<evidence type="ECO:0000313" key="2">
    <source>
        <dbReference type="Proteomes" id="UP000307440"/>
    </source>
</evidence>
<keyword evidence="2" id="KW-1185">Reference proteome</keyword>
<dbReference type="EMBL" id="ML210165">
    <property type="protein sequence ID" value="TFK27387.1"/>
    <property type="molecule type" value="Genomic_DNA"/>
</dbReference>
<accession>A0A5C3L3H3</accession>
<dbReference type="AlphaFoldDB" id="A0A5C3L3H3"/>
<dbReference type="Proteomes" id="UP000307440">
    <property type="component" value="Unassembled WGS sequence"/>
</dbReference>
<gene>
    <name evidence="1" type="ORF">FA15DRAFT_666465</name>
</gene>
<protein>
    <submittedName>
        <fullName evidence="1">Uncharacterized protein</fullName>
    </submittedName>
</protein>
<evidence type="ECO:0000313" key="1">
    <source>
        <dbReference type="EMBL" id="TFK27387.1"/>
    </source>
</evidence>
<name>A0A5C3L3H3_COPMA</name>
<proteinExistence type="predicted"/>
<reference evidence="1 2" key="1">
    <citation type="journal article" date="2019" name="Nat. Ecol. Evol.">
        <title>Megaphylogeny resolves global patterns of mushroom evolution.</title>
        <authorList>
            <person name="Varga T."/>
            <person name="Krizsan K."/>
            <person name="Foldi C."/>
            <person name="Dima B."/>
            <person name="Sanchez-Garcia M."/>
            <person name="Sanchez-Ramirez S."/>
            <person name="Szollosi G.J."/>
            <person name="Szarkandi J.G."/>
            <person name="Papp V."/>
            <person name="Albert L."/>
            <person name="Andreopoulos W."/>
            <person name="Angelini C."/>
            <person name="Antonin V."/>
            <person name="Barry K.W."/>
            <person name="Bougher N.L."/>
            <person name="Buchanan P."/>
            <person name="Buyck B."/>
            <person name="Bense V."/>
            <person name="Catcheside P."/>
            <person name="Chovatia M."/>
            <person name="Cooper J."/>
            <person name="Damon W."/>
            <person name="Desjardin D."/>
            <person name="Finy P."/>
            <person name="Geml J."/>
            <person name="Haridas S."/>
            <person name="Hughes K."/>
            <person name="Justo A."/>
            <person name="Karasinski D."/>
            <person name="Kautmanova I."/>
            <person name="Kiss B."/>
            <person name="Kocsube S."/>
            <person name="Kotiranta H."/>
            <person name="LaButti K.M."/>
            <person name="Lechner B.E."/>
            <person name="Liimatainen K."/>
            <person name="Lipzen A."/>
            <person name="Lukacs Z."/>
            <person name="Mihaltcheva S."/>
            <person name="Morgado L.N."/>
            <person name="Niskanen T."/>
            <person name="Noordeloos M.E."/>
            <person name="Ohm R.A."/>
            <person name="Ortiz-Santana B."/>
            <person name="Ovrebo C."/>
            <person name="Racz N."/>
            <person name="Riley R."/>
            <person name="Savchenko A."/>
            <person name="Shiryaev A."/>
            <person name="Soop K."/>
            <person name="Spirin V."/>
            <person name="Szebenyi C."/>
            <person name="Tomsovsky M."/>
            <person name="Tulloss R.E."/>
            <person name="Uehling J."/>
            <person name="Grigoriev I.V."/>
            <person name="Vagvolgyi C."/>
            <person name="Papp T."/>
            <person name="Martin F.M."/>
            <person name="Miettinen O."/>
            <person name="Hibbett D.S."/>
            <person name="Nagy L.G."/>
        </authorList>
    </citation>
    <scope>NUCLEOTIDE SEQUENCE [LARGE SCALE GENOMIC DNA]</scope>
    <source>
        <strain evidence="1 2">CBS 121175</strain>
    </source>
</reference>
<organism evidence="1 2">
    <name type="scientific">Coprinopsis marcescibilis</name>
    <name type="common">Agaric fungus</name>
    <name type="synonym">Psathyrella marcescibilis</name>
    <dbReference type="NCBI Taxonomy" id="230819"/>
    <lineage>
        <taxon>Eukaryota</taxon>
        <taxon>Fungi</taxon>
        <taxon>Dikarya</taxon>
        <taxon>Basidiomycota</taxon>
        <taxon>Agaricomycotina</taxon>
        <taxon>Agaricomycetes</taxon>
        <taxon>Agaricomycetidae</taxon>
        <taxon>Agaricales</taxon>
        <taxon>Agaricineae</taxon>
        <taxon>Psathyrellaceae</taxon>
        <taxon>Coprinopsis</taxon>
    </lineage>
</organism>
<sequence length="154" mass="17209">MDGGPRSIRTMVLYNLDGILDSTHLIFPRLTKYIWAGTRVVNSFDFKNNCNLANIKFSVLKLLGDSMVPFVEAIGVNLETALQPALEVMDVLIFFAEASELKSILDPVRWISVNSAFRNHSTNLQAFRTVRLSLVCLRSDIENDGPSMSICQQA</sequence>